<reference evidence="5 6" key="1">
    <citation type="journal article" date="2014" name="ISME J.">
        <title>Adaptation of an abundant Roseobacter RCA organism to pelagic systems revealed by genomic and transcriptomic analyses.</title>
        <authorList>
            <person name="Voget S."/>
            <person name="Wemheuer B."/>
            <person name="Brinkhoff T."/>
            <person name="Vollmers J."/>
            <person name="Dietrich S."/>
            <person name="Giebel H.A."/>
            <person name="Beardsley C."/>
            <person name="Sardemann C."/>
            <person name="Bakenhus I."/>
            <person name="Billerbeck S."/>
            <person name="Daniel R."/>
            <person name="Simon M."/>
        </authorList>
    </citation>
    <scope>NUCLEOTIDE SEQUENCE [LARGE SCALE GENOMIC DNA]</scope>
    <source>
        <strain evidence="5 6">RCA23</strain>
    </source>
</reference>
<dbReference type="SUPFAM" id="SSF54909">
    <property type="entry name" value="Dimeric alpha+beta barrel"/>
    <property type="match status" value="1"/>
</dbReference>
<evidence type="ECO:0000313" key="6">
    <source>
        <dbReference type="Proteomes" id="UP000028680"/>
    </source>
</evidence>
<dbReference type="PANTHER" id="PTHR30154">
    <property type="entry name" value="LEUCINE-RESPONSIVE REGULATORY PROTEIN"/>
    <property type="match status" value="1"/>
</dbReference>
<evidence type="ECO:0000256" key="3">
    <source>
        <dbReference type="ARBA" id="ARBA00023163"/>
    </source>
</evidence>
<keyword evidence="2" id="KW-0238">DNA-binding</keyword>
<dbReference type="KEGG" id="ptp:RCA23_c24390"/>
<sequence>MINIDDIDRKIIARLQIDGRASVTTLAGVLGLARGTVQARLARLIDSRIIKRFTIDLGGLETHELVRAVMMIEVRGNTANSVQKALQRLPEVTSLHRTCGVWDLVIELETTSLYEFDGILSRIRELPGVSNSETCPLLRRIS</sequence>
<dbReference type="GO" id="GO:0043565">
    <property type="term" value="F:sequence-specific DNA binding"/>
    <property type="evidence" value="ECO:0007669"/>
    <property type="project" value="InterPro"/>
</dbReference>
<dbReference type="AlphaFoldDB" id="A0AAN0RKS8"/>
<dbReference type="InterPro" id="IPR036390">
    <property type="entry name" value="WH_DNA-bd_sf"/>
</dbReference>
<proteinExistence type="predicted"/>
<dbReference type="RefSeq" id="WP_044050579.1">
    <property type="nucleotide sequence ID" value="NZ_CP003984.1"/>
</dbReference>
<dbReference type="Pfam" id="PF01037">
    <property type="entry name" value="AsnC_trans_reg"/>
    <property type="match status" value="1"/>
</dbReference>
<dbReference type="PRINTS" id="PR00033">
    <property type="entry name" value="HTHASNC"/>
</dbReference>
<dbReference type="InterPro" id="IPR000485">
    <property type="entry name" value="AsnC-type_HTH_dom"/>
</dbReference>
<organism evidence="5 6">
    <name type="scientific">Planktomarina temperata RCA23</name>
    <dbReference type="NCBI Taxonomy" id="666509"/>
    <lineage>
        <taxon>Bacteria</taxon>
        <taxon>Pseudomonadati</taxon>
        <taxon>Pseudomonadota</taxon>
        <taxon>Alphaproteobacteria</taxon>
        <taxon>Rhodobacterales</taxon>
        <taxon>Paracoccaceae</taxon>
        <taxon>Planktomarina</taxon>
    </lineage>
</organism>
<keyword evidence="6" id="KW-1185">Reference proteome</keyword>
<dbReference type="InterPro" id="IPR011008">
    <property type="entry name" value="Dimeric_a/b-barrel"/>
</dbReference>
<evidence type="ECO:0000256" key="2">
    <source>
        <dbReference type="ARBA" id="ARBA00023125"/>
    </source>
</evidence>
<feature type="domain" description="HTH asnC-type" evidence="4">
    <location>
        <begin position="4"/>
        <end position="57"/>
    </location>
</feature>
<accession>A0AAN0RKS8</accession>
<dbReference type="PANTHER" id="PTHR30154:SF34">
    <property type="entry name" value="TRANSCRIPTIONAL REGULATOR AZLB"/>
    <property type="match status" value="1"/>
</dbReference>
<keyword evidence="1" id="KW-0805">Transcription regulation</keyword>
<dbReference type="PROSITE" id="PS50956">
    <property type="entry name" value="HTH_ASNC_2"/>
    <property type="match status" value="1"/>
</dbReference>
<dbReference type="Pfam" id="PF13404">
    <property type="entry name" value="HTH_AsnC-type"/>
    <property type="match status" value="1"/>
</dbReference>
<evidence type="ECO:0000259" key="4">
    <source>
        <dbReference type="PROSITE" id="PS50956"/>
    </source>
</evidence>
<keyword evidence="3" id="KW-0804">Transcription</keyword>
<dbReference type="Proteomes" id="UP000028680">
    <property type="component" value="Chromosome"/>
</dbReference>
<dbReference type="InterPro" id="IPR036388">
    <property type="entry name" value="WH-like_DNA-bd_sf"/>
</dbReference>
<gene>
    <name evidence="5" type="ORF">RCA23_c24390</name>
</gene>
<dbReference type="InterPro" id="IPR019887">
    <property type="entry name" value="Tscrpt_reg_AsnC/Lrp_C"/>
</dbReference>
<dbReference type="GeneID" id="93368045"/>
<dbReference type="SMART" id="SM00344">
    <property type="entry name" value="HTH_ASNC"/>
    <property type="match status" value="1"/>
</dbReference>
<dbReference type="Gene3D" id="3.30.70.920">
    <property type="match status" value="1"/>
</dbReference>
<dbReference type="GO" id="GO:0005829">
    <property type="term" value="C:cytosol"/>
    <property type="evidence" value="ECO:0007669"/>
    <property type="project" value="TreeGrafter"/>
</dbReference>
<dbReference type="GO" id="GO:0043200">
    <property type="term" value="P:response to amino acid"/>
    <property type="evidence" value="ECO:0007669"/>
    <property type="project" value="TreeGrafter"/>
</dbReference>
<name>A0AAN0RKS8_9RHOB</name>
<evidence type="ECO:0000256" key="1">
    <source>
        <dbReference type="ARBA" id="ARBA00023015"/>
    </source>
</evidence>
<evidence type="ECO:0000313" key="5">
    <source>
        <dbReference type="EMBL" id="AII87961.1"/>
    </source>
</evidence>
<dbReference type="SUPFAM" id="SSF46785">
    <property type="entry name" value="Winged helix' DNA-binding domain"/>
    <property type="match status" value="1"/>
</dbReference>
<dbReference type="InterPro" id="IPR019888">
    <property type="entry name" value="Tscrpt_reg_AsnC-like"/>
</dbReference>
<protein>
    <submittedName>
        <fullName evidence="5">Transcriptional regulator, AsnC family</fullName>
    </submittedName>
</protein>
<dbReference type="EMBL" id="CP003984">
    <property type="protein sequence ID" value="AII87961.1"/>
    <property type="molecule type" value="Genomic_DNA"/>
</dbReference>
<dbReference type="Gene3D" id="1.10.10.10">
    <property type="entry name" value="Winged helix-like DNA-binding domain superfamily/Winged helix DNA-binding domain"/>
    <property type="match status" value="1"/>
</dbReference>